<feature type="domain" description="DJ-1/PfpI" evidence="2">
    <location>
        <begin position="43"/>
        <end position="210"/>
    </location>
</feature>
<evidence type="ECO:0000313" key="3">
    <source>
        <dbReference type="EMBL" id="OWK34612.1"/>
    </source>
</evidence>
<dbReference type="NCBIfam" id="TIGR01382">
    <property type="entry name" value="PfpI"/>
    <property type="match status" value="1"/>
</dbReference>
<dbReference type="Gene3D" id="3.40.50.880">
    <property type="match status" value="1"/>
</dbReference>
<dbReference type="CDD" id="cd03134">
    <property type="entry name" value="GATase1_PfpI_like"/>
    <property type="match status" value="1"/>
</dbReference>
<dbReference type="PROSITE" id="PS51276">
    <property type="entry name" value="PEPTIDASE_C56_PFPI"/>
    <property type="match status" value="1"/>
</dbReference>
<reference evidence="4" key="1">
    <citation type="submission" date="2017-06" db="EMBL/GenBank/DDBJ databases">
        <title>Genome analysis of Fimbriiglobus ruber SP5, the first member of the order Planctomycetales with confirmed chitinolytic capability.</title>
        <authorList>
            <person name="Ravin N.V."/>
            <person name="Rakitin A.L."/>
            <person name="Ivanova A.A."/>
            <person name="Beletsky A.V."/>
            <person name="Kulichevskaya I.S."/>
            <person name="Mardanov A.V."/>
            <person name="Dedysh S.N."/>
        </authorList>
    </citation>
    <scope>NUCLEOTIDE SEQUENCE [LARGE SCALE GENOMIC DNA]</scope>
    <source>
        <strain evidence="4">SP5</strain>
    </source>
</reference>
<dbReference type="Pfam" id="PF01965">
    <property type="entry name" value="DJ-1_PfpI"/>
    <property type="match status" value="1"/>
</dbReference>
<proteinExistence type="inferred from homology"/>
<dbReference type="Proteomes" id="UP000214646">
    <property type="component" value="Unassembled WGS sequence"/>
</dbReference>
<comment type="caution">
    <text evidence="3">The sequence shown here is derived from an EMBL/GenBank/DDBJ whole genome shotgun (WGS) entry which is preliminary data.</text>
</comment>
<dbReference type="OrthoDB" id="9800516at2"/>
<dbReference type="SUPFAM" id="SSF52317">
    <property type="entry name" value="Class I glutamine amidotransferase-like"/>
    <property type="match status" value="1"/>
</dbReference>
<dbReference type="InterPro" id="IPR002818">
    <property type="entry name" value="DJ-1/PfpI"/>
</dbReference>
<keyword evidence="4" id="KW-1185">Reference proteome</keyword>
<organism evidence="3 4">
    <name type="scientific">Fimbriiglobus ruber</name>
    <dbReference type="NCBI Taxonomy" id="1908690"/>
    <lineage>
        <taxon>Bacteria</taxon>
        <taxon>Pseudomonadati</taxon>
        <taxon>Planctomycetota</taxon>
        <taxon>Planctomycetia</taxon>
        <taxon>Gemmatales</taxon>
        <taxon>Gemmataceae</taxon>
        <taxon>Fimbriiglobus</taxon>
    </lineage>
</organism>
<gene>
    <name evidence="3" type="ORF">FRUB_10583</name>
</gene>
<dbReference type="RefSeq" id="WP_088260865.1">
    <property type="nucleotide sequence ID" value="NZ_NIDE01000020.1"/>
</dbReference>
<protein>
    <submittedName>
        <fullName evidence="3">ThiJ/PfpI family protein</fullName>
    </submittedName>
</protein>
<dbReference type="InterPro" id="IPR029062">
    <property type="entry name" value="Class_I_gatase-like"/>
</dbReference>
<evidence type="ECO:0000313" key="4">
    <source>
        <dbReference type="Proteomes" id="UP000214646"/>
    </source>
</evidence>
<evidence type="ECO:0000256" key="1">
    <source>
        <dbReference type="ARBA" id="ARBA00008542"/>
    </source>
</evidence>
<dbReference type="PANTHER" id="PTHR42733">
    <property type="entry name" value="DJ-1 PROTEIN"/>
    <property type="match status" value="1"/>
</dbReference>
<dbReference type="EMBL" id="NIDE01000020">
    <property type="protein sequence ID" value="OWK34612.1"/>
    <property type="molecule type" value="Genomic_DNA"/>
</dbReference>
<comment type="similarity">
    <text evidence="1">Belongs to the peptidase C56 family.</text>
</comment>
<evidence type="ECO:0000259" key="2">
    <source>
        <dbReference type="Pfam" id="PF01965"/>
    </source>
</evidence>
<dbReference type="AlphaFoldDB" id="A0A225CZD2"/>
<name>A0A225CZD2_9BACT</name>
<sequence>MVVFGNAWLGIWVGAVALGIVGGLAAVATAAEPEVKGTSLKGKRVAVLVTDGFEQPEMVEPRKALDAAGAKTVLVSPKPGHVKAWNSTDWGDQFPVDQSLDDAKPDEFDALLLPGGVMNPDKLRLNPKAVQFVKAFAEAEKPIAAICHGPWTLIEADAVRGHTLTSWPSLQTDIRNAGGTWVDGEVVSDHGLVTSRKPSDIPAFNRAMIESFGGSKNRPAAPPTTKR</sequence>
<dbReference type="PANTHER" id="PTHR42733:SF12">
    <property type="entry name" value="PROTEINASE"/>
    <property type="match status" value="1"/>
</dbReference>
<accession>A0A225CZD2</accession>
<dbReference type="InterPro" id="IPR006286">
    <property type="entry name" value="C56_PfpI-like"/>
</dbReference>